<sequence>MAESVSDPHNTMRARDVYSVAEGKQAPRPVRELGTISQAPAGPGIRFSLSFSKNMHIVWI</sequence>
<dbReference type="AlphaFoldDB" id="W1NFY6"/>
<keyword evidence="2" id="KW-1185">Reference proteome</keyword>
<organism evidence="1 2">
    <name type="scientific">Amborella trichopoda</name>
    <dbReference type="NCBI Taxonomy" id="13333"/>
    <lineage>
        <taxon>Eukaryota</taxon>
        <taxon>Viridiplantae</taxon>
        <taxon>Streptophyta</taxon>
        <taxon>Embryophyta</taxon>
        <taxon>Tracheophyta</taxon>
        <taxon>Spermatophyta</taxon>
        <taxon>Magnoliopsida</taxon>
        <taxon>Amborellales</taxon>
        <taxon>Amborellaceae</taxon>
        <taxon>Amborella</taxon>
    </lineage>
</organism>
<evidence type="ECO:0000313" key="2">
    <source>
        <dbReference type="Proteomes" id="UP000017836"/>
    </source>
</evidence>
<dbReference type="eggNOG" id="ENOG502RU8I">
    <property type="taxonomic scope" value="Eukaryota"/>
</dbReference>
<dbReference type="EMBL" id="KI397513">
    <property type="protein sequence ID" value="ERM94090.1"/>
    <property type="molecule type" value="Genomic_DNA"/>
</dbReference>
<name>W1NFY6_AMBTC</name>
<accession>W1NFY6</accession>
<dbReference type="Gramene" id="ERM94090">
    <property type="protein sequence ID" value="ERM94090"/>
    <property type="gene ID" value="AMTR_s00010p00114440"/>
</dbReference>
<dbReference type="Proteomes" id="UP000017836">
    <property type="component" value="Unassembled WGS sequence"/>
</dbReference>
<gene>
    <name evidence="1" type="ORF">AMTR_s00010p00114440</name>
</gene>
<dbReference type="HOGENOM" id="CLU_2944747_0_0_1"/>
<protein>
    <submittedName>
        <fullName evidence="1">Uncharacterized protein</fullName>
    </submittedName>
</protein>
<proteinExistence type="predicted"/>
<reference evidence="2" key="1">
    <citation type="journal article" date="2013" name="Science">
        <title>The Amborella genome and the evolution of flowering plants.</title>
        <authorList>
            <consortium name="Amborella Genome Project"/>
        </authorList>
    </citation>
    <scope>NUCLEOTIDE SEQUENCE [LARGE SCALE GENOMIC DNA]</scope>
</reference>
<evidence type="ECO:0000313" key="1">
    <source>
        <dbReference type="EMBL" id="ERM94090.1"/>
    </source>
</evidence>